<proteinExistence type="predicted"/>
<feature type="transmembrane region" description="Helical" evidence="1">
    <location>
        <begin position="16"/>
        <end position="36"/>
    </location>
</feature>
<keyword evidence="1" id="KW-1133">Transmembrane helix</keyword>
<feature type="transmembrane region" description="Helical" evidence="1">
    <location>
        <begin position="195"/>
        <end position="218"/>
    </location>
</feature>
<feature type="transmembrane region" description="Helical" evidence="1">
    <location>
        <begin position="89"/>
        <end position="106"/>
    </location>
</feature>
<dbReference type="PANTHER" id="PTHR34980">
    <property type="entry name" value="INNER MEMBRANE PROTEIN-RELATED-RELATED"/>
    <property type="match status" value="1"/>
</dbReference>
<sequence>MNCSHALYCVEDFLQIAYLLSNPIFASGIVILAFMLRNIPGRPWLISFAVLSLFSSVFYAAIQIAQYTLWGDLLYLYKHYNDTMKVLNLLKFNILFPCFLLNLWTLKNLNIPIHTLFFSWRGRATRSMFWGISLLYIVLCLGLFNVLNNFFKSNSSLPVYAEAIFFLVFFFTLCVISWMTLMIHIKRWHDCNQSGWMMFLSLIPVIGPISCMLFLGFAKGTDSENKYGHPVSVGTGTGVTNNSAPNAINNG</sequence>
<evidence type="ECO:0000256" key="1">
    <source>
        <dbReference type="SAM" id="Phobius"/>
    </source>
</evidence>
<protein>
    <submittedName>
        <fullName evidence="2">DUF805 domain-containing protein</fullName>
    </submittedName>
</protein>
<name>A0ABU8EVN3_9GAMM</name>
<feature type="transmembrane region" description="Helical" evidence="1">
    <location>
        <begin position="159"/>
        <end position="183"/>
    </location>
</feature>
<evidence type="ECO:0000313" key="3">
    <source>
        <dbReference type="Proteomes" id="UP001382455"/>
    </source>
</evidence>
<organism evidence="2 3">
    <name type="scientific">Pseudoalteromonas spongiae</name>
    <dbReference type="NCBI Taxonomy" id="298657"/>
    <lineage>
        <taxon>Bacteria</taxon>
        <taxon>Pseudomonadati</taxon>
        <taxon>Pseudomonadota</taxon>
        <taxon>Gammaproteobacteria</taxon>
        <taxon>Alteromonadales</taxon>
        <taxon>Pseudoalteromonadaceae</taxon>
        <taxon>Pseudoalteromonas</taxon>
    </lineage>
</organism>
<keyword evidence="3" id="KW-1185">Reference proteome</keyword>
<reference evidence="2 3" key="1">
    <citation type="submission" date="2023-12" db="EMBL/GenBank/DDBJ databases">
        <title>Friends and Foes: Symbiotic and Algicidal bacterial influence on Karenia brevis blooms.</title>
        <authorList>
            <person name="Fei C."/>
            <person name="Mohamed A.R."/>
            <person name="Booker A."/>
            <person name="Arshad M."/>
            <person name="Klass S."/>
            <person name="Ahn S."/>
            <person name="Gilbert P.M."/>
            <person name="Heil C.A."/>
            <person name="Martinez J.M."/>
            <person name="Amin S.A."/>
        </authorList>
    </citation>
    <scope>NUCLEOTIDE SEQUENCE [LARGE SCALE GENOMIC DNA]</scope>
    <source>
        <strain evidence="2 3">CE15</strain>
    </source>
</reference>
<dbReference type="Proteomes" id="UP001382455">
    <property type="component" value="Unassembled WGS sequence"/>
</dbReference>
<feature type="transmembrane region" description="Helical" evidence="1">
    <location>
        <begin position="48"/>
        <end position="69"/>
    </location>
</feature>
<gene>
    <name evidence="2" type="ORF">WAE96_15265</name>
</gene>
<dbReference type="RefSeq" id="WP_336436072.1">
    <property type="nucleotide sequence ID" value="NZ_JBAWKS010000002.1"/>
</dbReference>
<comment type="caution">
    <text evidence="2">The sequence shown here is derived from an EMBL/GenBank/DDBJ whole genome shotgun (WGS) entry which is preliminary data.</text>
</comment>
<dbReference type="EMBL" id="JBAWKS010000002">
    <property type="protein sequence ID" value="MEI4551030.1"/>
    <property type="molecule type" value="Genomic_DNA"/>
</dbReference>
<evidence type="ECO:0000313" key="2">
    <source>
        <dbReference type="EMBL" id="MEI4551030.1"/>
    </source>
</evidence>
<dbReference type="PANTHER" id="PTHR34980:SF2">
    <property type="entry name" value="INNER MEMBRANE PROTEIN YHAH-RELATED"/>
    <property type="match status" value="1"/>
</dbReference>
<keyword evidence="1" id="KW-0472">Membrane</keyword>
<feature type="transmembrane region" description="Helical" evidence="1">
    <location>
        <begin position="127"/>
        <end position="147"/>
    </location>
</feature>
<keyword evidence="1" id="KW-0812">Transmembrane</keyword>
<accession>A0ABU8EVN3</accession>
<dbReference type="Pfam" id="PF05656">
    <property type="entry name" value="DUF805"/>
    <property type="match status" value="1"/>
</dbReference>
<dbReference type="InterPro" id="IPR008523">
    <property type="entry name" value="DUF805"/>
</dbReference>